<dbReference type="RefSeq" id="WP_084937284.1">
    <property type="nucleotide sequence ID" value="NZ_MLFR01000033.1"/>
</dbReference>
<dbReference type="EMBL" id="MLFR01000033">
    <property type="protein sequence ID" value="ORM66800.1"/>
    <property type="molecule type" value="Genomic_DNA"/>
</dbReference>
<accession>A0A1X1CR30</accession>
<dbReference type="Proteomes" id="UP000193558">
    <property type="component" value="Unassembled WGS sequence"/>
</dbReference>
<evidence type="ECO:0000313" key="2">
    <source>
        <dbReference type="Proteomes" id="UP000193558"/>
    </source>
</evidence>
<protein>
    <submittedName>
        <fullName evidence="1">Uncharacterized protein</fullName>
    </submittedName>
</protein>
<comment type="caution">
    <text evidence="1">The sequence shown here is derived from an EMBL/GenBank/DDBJ whole genome shotgun (WGS) entry which is preliminary data.</text>
</comment>
<evidence type="ECO:0000313" key="1">
    <source>
        <dbReference type="EMBL" id="ORM66800.1"/>
    </source>
</evidence>
<name>A0A1X1CR30_9GAMM</name>
<proteinExistence type="predicted"/>
<reference evidence="1 2" key="1">
    <citation type="journal article" date="2017" name="Antonie Van Leeuwenhoek">
        <title>Phylogenomic resolution of the bacterial genus Pantoea and its relationship with Erwinia and Tatumella.</title>
        <authorList>
            <person name="Palmer M."/>
            <person name="Steenkamp E.T."/>
            <person name="Coetzee M.P."/>
            <person name="Chan W.Y."/>
            <person name="van Zyl E."/>
            <person name="De Maayer P."/>
            <person name="Coutinho T.A."/>
            <person name="Blom J."/>
            <person name="Smits T.H."/>
            <person name="Duffy B."/>
            <person name="Venter S.N."/>
        </authorList>
    </citation>
    <scope>NUCLEOTIDE SEQUENCE [LARGE SCALE GENOMIC DNA]</scope>
    <source>
        <strain evidence="1 2">LMG 26275</strain>
    </source>
</reference>
<dbReference type="AlphaFoldDB" id="A0A1X1CR30"/>
<organism evidence="1 2">
    <name type="scientific">Pantoea rwandensis</name>
    <dbReference type="NCBI Taxonomy" id="1076550"/>
    <lineage>
        <taxon>Bacteria</taxon>
        <taxon>Pseudomonadati</taxon>
        <taxon>Pseudomonadota</taxon>
        <taxon>Gammaproteobacteria</taxon>
        <taxon>Enterobacterales</taxon>
        <taxon>Erwiniaceae</taxon>
        <taxon>Pantoea</taxon>
    </lineage>
</organism>
<gene>
    <name evidence="1" type="ORF">HA51_22785</name>
</gene>
<sequence>MSLQTDVTTWRNNFDQTNINTNNPAYLGSIKDTSGVYHTGAASYQAGTNSPYPFTIYAGQGVNHTTPAAGGGKYVLTSTNGFNWTTTDSNGNGKYEFNTSGALNTLTLGTTPATDHGAAPASSTLTSFLSSAPLIKVTGFNVAVDYVAQHEFGVANGNSAIAVTGTFASLLSNAALFDSSSLNAAIIYDLTFDSTSTQAFEYVLDKYLESKGSDITDTYAHIQTALAGSGVSINYYAQASSASGVTTAAVAQAETSHELLHAA</sequence>